<reference evidence="3" key="1">
    <citation type="journal article" date="2020" name="bioRxiv">
        <title>A rank-normalized archaeal taxonomy based on genome phylogeny resolves widespread incomplete and uneven classifications.</title>
        <authorList>
            <person name="Rinke C."/>
            <person name="Chuvochina M."/>
            <person name="Mussig A.J."/>
            <person name="Chaumeil P.-A."/>
            <person name="Waite D.W."/>
            <person name="Whitman W.B."/>
            <person name="Parks D.H."/>
            <person name="Hugenholtz P."/>
        </authorList>
    </citation>
    <scope>NUCLEOTIDE SEQUENCE [LARGE SCALE GENOMIC DNA]</scope>
</reference>
<dbReference type="Proteomes" id="UP000564964">
    <property type="component" value="Unassembled WGS sequence"/>
</dbReference>
<dbReference type="AlphaFoldDB" id="A0A7J4JFS1"/>
<feature type="transmembrane region" description="Helical" evidence="1">
    <location>
        <begin position="153"/>
        <end position="170"/>
    </location>
</feature>
<name>A0A7J4JFS1_9ARCH</name>
<accession>A0A7J4JFS1</accession>
<sequence>MVGKLYRLLSRMYGVPVRELTPAYRGQNAKHPMVVAEYDPKRHELRGDIEQPHVYEHELFHSLQFLLLPSHMTLGAATPSRFRLSKLRSSKQAEHENRSRDARALEFQEIGASSQDAPLSRAMPYLPILRPKTMLVSAALPLVFAFLGTPAWVALSSLAGGALVSTASLYRRFKWFNQYFGRHGPESLLLIYADPPKNVSPRLLQLKEDEFIARGFLSSNGGLTKAGMGHIRFLVPRTELIRRLKAANRAISGK</sequence>
<keyword evidence="1" id="KW-0812">Transmembrane</keyword>
<keyword evidence="1" id="KW-0472">Membrane</keyword>
<keyword evidence="1" id="KW-1133">Transmembrane helix</keyword>
<gene>
    <name evidence="2" type="ORF">HA252_00985</name>
</gene>
<evidence type="ECO:0000313" key="2">
    <source>
        <dbReference type="EMBL" id="HIH15960.1"/>
    </source>
</evidence>
<evidence type="ECO:0000256" key="1">
    <source>
        <dbReference type="SAM" id="Phobius"/>
    </source>
</evidence>
<proteinExistence type="predicted"/>
<protein>
    <submittedName>
        <fullName evidence="2">Uncharacterized protein</fullName>
    </submittedName>
</protein>
<evidence type="ECO:0000313" key="3">
    <source>
        <dbReference type="Proteomes" id="UP000564964"/>
    </source>
</evidence>
<comment type="caution">
    <text evidence="2">The sequence shown here is derived from an EMBL/GenBank/DDBJ whole genome shotgun (WGS) entry which is preliminary data.</text>
</comment>
<organism evidence="2 3">
    <name type="scientific">Candidatus Iainarchaeum sp</name>
    <dbReference type="NCBI Taxonomy" id="3101447"/>
    <lineage>
        <taxon>Archaea</taxon>
        <taxon>Candidatus Iainarchaeota</taxon>
        <taxon>Candidatus Iainarchaeia</taxon>
        <taxon>Candidatus Iainarchaeales</taxon>
        <taxon>Candidatus Iainarchaeaceae</taxon>
        <taxon>Candidatus Iainarchaeum</taxon>
    </lineage>
</organism>
<dbReference type="EMBL" id="DUGH01000021">
    <property type="protein sequence ID" value="HIH15960.1"/>
    <property type="molecule type" value="Genomic_DNA"/>
</dbReference>